<dbReference type="EMBL" id="JACHIF010000001">
    <property type="protein sequence ID" value="MBB5036653.1"/>
    <property type="molecule type" value="Genomic_DNA"/>
</dbReference>
<comment type="caution">
    <text evidence="4">The sequence shown here is derived from an EMBL/GenBank/DDBJ whole genome shotgun (WGS) entry which is preliminary data.</text>
</comment>
<dbReference type="RefSeq" id="WP_184205710.1">
    <property type="nucleotide sequence ID" value="NZ_JACHIF010000001.1"/>
</dbReference>
<dbReference type="InterPro" id="IPR029058">
    <property type="entry name" value="AB_hydrolase_fold"/>
</dbReference>
<gene>
    <name evidence="4" type="ORF">HNQ64_000887</name>
</gene>
<reference evidence="4 5" key="1">
    <citation type="submission" date="2020-08" db="EMBL/GenBank/DDBJ databases">
        <title>Genomic Encyclopedia of Type Strains, Phase IV (KMG-IV): sequencing the most valuable type-strain genomes for metagenomic binning, comparative biology and taxonomic classification.</title>
        <authorList>
            <person name="Goeker M."/>
        </authorList>
    </citation>
    <scope>NUCLEOTIDE SEQUENCE [LARGE SCALE GENOMIC DNA]</scope>
    <source>
        <strain evidence="4 5">DSM 12251</strain>
    </source>
</reference>
<evidence type="ECO:0000313" key="5">
    <source>
        <dbReference type="Proteomes" id="UP000534294"/>
    </source>
</evidence>
<evidence type="ECO:0000256" key="1">
    <source>
        <dbReference type="ARBA" id="ARBA00022729"/>
    </source>
</evidence>
<dbReference type="SUPFAM" id="SSF53474">
    <property type="entry name" value="alpha/beta-Hydrolases"/>
    <property type="match status" value="1"/>
</dbReference>
<protein>
    <submittedName>
        <fullName evidence="4">Pimeloyl-ACP methyl ester carboxylesterase</fullName>
    </submittedName>
</protein>
<organism evidence="4 5">
    <name type="scientific">Prosthecobacter dejongeii</name>
    <dbReference type="NCBI Taxonomy" id="48465"/>
    <lineage>
        <taxon>Bacteria</taxon>
        <taxon>Pseudomonadati</taxon>
        <taxon>Verrucomicrobiota</taxon>
        <taxon>Verrucomicrobiia</taxon>
        <taxon>Verrucomicrobiales</taxon>
        <taxon>Verrucomicrobiaceae</taxon>
        <taxon>Prosthecobacter</taxon>
    </lineage>
</organism>
<dbReference type="AlphaFoldDB" id="A0A7W7YI53"/>
<evidence type="ECO:0000256" key="2">
    <source>
        <dbReference type="ARBA" id="ARBA00022801"/>
    </source>
</evidence>
<dbReference type="InterPro" id="IPR050955">
    <property type="entry name" value="Plant_Biomass_Hydrol_Est"/>
</dbReference>
<accession>A0A7W7YI53</accession>
<dbReference type="Pfam" id="PF00326">
    <property type="entry name" value="Peptidase_S9"/>
    <property type="match status" value="1"/>
</dbReference>
<dbReference type="GO" id="GO:0008236">
    <property type="term" value="F:serine-type peptidase activity"/>
    <property type="evidence" value="ECO:0007669"/>
    <property type="project" value="InterPro"/>
</dbReference>
<evidence type="ECO:0000259" key="3">
    <source>
        <dbReference type="Pfam" id="PF00326"/>
    </source>
</evidence>
<dbReference type="GO" id="GO:0006508">
    <property type="term" value="P:proteolysis"/>
    <property type="evidence" value="ECO:0007669"/>
    <property type="project" value="InterPro"/>
</dbReference>
<feature type="domain" description="Peptidase S9 prolyl oligopeptidase catalytic" evidence="3">
    <location>
        <begin position="80"/>
        <end position="246"/>
    </location>
</feature>
<dbReference type="PANTHER" id="PTHR43037:SF5">
    <property type="entry name" value="FERULOYL ESTERASE"/>
    <property type="match status" value="1"/>
</dbReference>
<dbReference type="Proteomes" id="UP000534294">
    <property type="component" value="Unassembled WGS sequence"/>
</dbReference>
<evidence type="ECO:0000313" key="4">
    <source>
        <dbReference type="EMBL" id="MBB5036653.1"/>
    </source>
</evidence>
<sequence>MTRFIALCSVLIGGSLYQAHSALPGWQAEVAVIQISSTADQSPQPALTWSPTTQEARPLLVGLHTWSGDYQQAANGRVYAQWCMDQGWHFVYPNFRGPNQTPAAMGSDLAVQDVVDAVAHLQKTQHVDASRIYLIGVSGGGHMAMQMAGRHPEIWAGVSAWCGISDITAWHTEHSKNGVPDNYARHIELALGGAPVGALLTQAAQRSPLTHLARAKDVPLDLNHGIHDGRTGSVPFRHSLLAFNRVVDSPLPETEIRAYYDTQQRPTTWPAPEADPLYGSKVVLFRKTSANARVTLFEGGHEILYTPSLNWLAQQQKGKPAVWKIATPMPVSGAAETKSGL</sequence>
<keyword evidence="2" id="KW-0378">Hydrolase</keyword>
<dbReference type="InterPro" id="IPR001375">
    <property type="entry name" value="Peptidase_S9_cat"/>
</dbReference>
<keyword evidence="5" id="KW-1185">Reference proteome</keyword>
<proteinExistence type="predicted"/>
<dbReference type="Gene3D" id="3.40.50.1820">
    <property type="entry name" value="alpha/beta hydrolase"/>
    <property type="match status" value="1"/>
</dbReference>
<name>A0A7W7YI53_9BACT</name>
<keyword evidence="1" id="KW-0732">Signal</keyword>
<dbReference type="PANTHER" id="PTHR43037">
    <property type="entry name" value="UNNAMED PRODUCT-RELATED"/>
    <property type="match status" value="1"/>
</dbReference>